<dbReference type="AlphaFoldDB" id="C7H1L1"/>
<proteinExistence type="predicted"/>
<comment type="caution">
    <text evidence="1">The sequence shown here is derived from an EMBL/GenBank/DDBJ whole genome shotgun (WGS) entry which is preliminary data.</text>
</comment>
<name>C7H1L1_FAED2</name>
<protein>
    <submittedName>
        <fullName evidence="1">Uncharacterized protein</fullName>
    </submittedName>
</protein>
<dbReference type="EMBL" id="ACOP02000003">
    <property type="protein sequence ID" value="EEU98221.1"/>
    <property type="molecule type" value="Genomic_DNA"/>
</dbReference>
<sequence>MYFSAEGGSGFRSSLTRSFLWRCGSLRQKVLTERRLFAIII</sequence>
<gene>
    <name evidence="1" type="ORF">FAEPRAA2165_00150</name>
</gene>
<evidence type="ECO:0000313" key="2">
    <source>
        <dbReference type="Proteomes" id="UP000004619"/>
    </source>
</evidence>
<accession>C7H1L1</accession>
<evidence type="ECO:0000313" key="1">
    <source>
        <dbReference type="EMBL" id="EEU98221.1"/>
    </source>
</evidence>
<dbReference type="Proteomes" id="UP000004619">
    <property type="component" value="Unassembled WGS sequence"/>
</dbReference>
<dbReference type="HOGENOM" id="CLU_3270313_0_0_9"/>
<reference evidence="1" key="1">
    <citation type="submission" date="2009-08" db="EMBL/GenBank/DDBJ databases">
        <authorList>
            <person name="Weinstock G."/>
            <person name="Sodergren E."/>
            <person name="Clifton S."/>
            <person name="Fulton L."/>
            <person name="Fulton B."/>
            <person name="Courtney L."/>
            <person name="Fronick C."/>
            <person name="Harrison M."/>
            <person name="Strong C."/>
            <person name="Farmer C."/>
            <person name="Delahaunty K."/>
            <person name="Markovic C."/>
            <person name="Hall O."/>
            <person name="Minx P."/>
            <person name="Tomlinson C."/>
            <person name="Mitreva M."/>
            <person name="Nelson J."/>
            <person name="Hou S."/>
            <person name="Wollam A."/>
            <person name="Pepin K.H."/>
            <person name="Johnson M."/>
            <person name="Bhonagiri V."/>
            <person name="Nash W.E."/>
            <person name="Warren W."/>
            <person name="Chinwalla A."/>
            <person name="Mardis E.R."/>
            <person name="Wilson R.K."/>
        </authorList>
    </citation>
    <scope>NUCLEOTIDE SEQUENCE [LARGE SCALE GENOMIC DNA]</scope>
    <source>
        <strain evidence="1">A2-165</strain>
    </source>
</reference>
<organism evidence="1 2">
    <name type="scientific">Faecalibacterium duncaniae (strain DSM 17677 / JCM 31915 / A2-165)</name>
    <name type="common">Faecalibacterium prausnitzii</name>
    <dbReference type="NCBI Taxonomy" id="411483"/>
    <lineage>
        <taxon>Bacteria</taxon>
        <taxon>Bacillati</taxon>
        <taxon>Bacillota</taxon>
        <taxon>Clostridia</taxon>
        <taxon>Eubacteriales</taxon>
        <taxon>Oscillospiraceae</taxon>
        <taxon>Faecalibacterium</taxon>
    </lineage>
</organism>
<keyword evidence="2" id="KW-1185">Reference proteome</keyword>